<evidence type="ECO:0000313" key="4">
    <source>
        <dbReference type="EMBL" id="AFX74683.1"/>
    </source>
</evidence>
<name>A0AAI8ANG2_MESHY</name>
<keyword evidence="3" id="KW-0732">Signal</keyword>
<dbReference type="GeneID" id="93248861"/>
<dbReference type="EMBL" id="CP003914">
    <property type="protein sequence ID" value="AFX74683.1"/>
    <property type="molecule type" value="Genomic_DNA"/>
</dbReference>
<dbReference type="AlphaFoldDB" id="A0AAI8ANG2"/>
<evidence type="ECO:0000256" key="1">
    <source>
        <dbReference type="SAM" id="Coils"/>
    </source>
</evidence>
<dbReference type="PROSITE" id="PS51257">
    <property type="entry name" value="PROKAR_LIPOPROTEIN"/>
    <property type="match status" value="1"/>
</dbReference>
<protein>
    <recommendedName>
        <fullName evidence="6">Lipoprotein</fullName>
    </recommendedName>
</protein>
<feature type="signal peptide" evidence="3">
    <location>
        <begin position="1"/>
        <end position="26"/>
    </location>
</feature>
<evidence type="ECO:0000256" key="3">
    <source>
        <dbReference type="SAM" id="SignalP"/>
    </source>
</evidence>
<sequence length="308" mass="34649">MKSIFSKKLLFLSVSTITLVSSVLISCQENSQTTTKNQQTTSSQKPSQNSSKSSQANIIKELTTLNKNVVDNELKPILNENLGIITQLAIPSLSYILKDSLQLKDNNSDSENNNESDLNKTLAEFVVNPKILSLLPKILQIQNDYSSKLKDLEKEAALTNENFQQILKEQTQKKIEVIITKLSNSDFKAQDLPNNASTINSQQDFELAIENYVTYSLVTLLNKNKQNIEEEVGNSQGTNIIDSSILKIYKDLAYQLTSQLKNPLPFIISYFKKLYPNPTATDVDKFTKEVLAKTFENTVNKFLVLLDV</sequence>
<feature type="chain" id="PRO_5042557492" description="Lipoprotein" evidence="3">
    <location>
        <begin position="27"/>
        <end position="308"/>
    </location>
</feature>
<organism evidence="4 5">
    <name type="scientific">Mesomycoplasma hyorhinis SK76</name>
    <dbReference type="NCBI Taxonomy" id="1118964"/>
    <lineage>
        <taxon>Bacteria</taxon>
        <taxon>Bacillati</taxon>
        <taxon>Mycoplasmatota</taxon>
        <taxon>Mycoplasmoidales</taxon>
        <taxon>Metamycoplasmataceae</taxon>
        <taxon>Mesomycoplasma</taxon>
    </lineage>
</organism>
<dbReference type="Proteomes" id="UP000009399">
    <property type="component" value="Chromosome"/>
</dbReference>
<dbReference type="RefSeq" id="WP_015084342.1">
    <property type="nucleotide sequence ID" value="NC_019552.1"/>
</dbReference>
<dbReference type="KEGG" id="mhs:MOS_782"/>
<feature type="region of interest" description="Disordered" evidence="2">
    <location>
        <begin position="31"/>
        <end position="55"/>
    </location>
</feature>
<evidence type="ECO:0000256" key="2">
    <source>
        <dbReference type="SAM" id="MobiDB-lite"/>
    </source>
</evidence>
<feature type="coiled-coil region" evidence="1">
    <location>
        <begin position="142"/>
        <end position="169"/>
    </location>
</feature>
<gene>
    <name evidence="4" type="ORF">MOS_782</name>
</gene>
<evidence type="ECO:0008006" key="6">
    <source>
        <dbReference type="Google" id="ProtNLM"/>
    </source>
</evidence>
<keyword evidence="1" id="KW-0175">Coiled coil</keyword>
<evidence type="ECO:0000313" key="5">
    <source>
        <dbReference type="Proteomes" id="UP000009399"/>
    </source>
</evidence>
<accession>A0AAI8ANG2</accession>
<proteinExistence type="predicted"/>
<reference evidence="4 5" key="1">
    <citation type="journal article" date="2013" name="Genome Announc.">
        <title>Complete Genome Sequence of Mycoplasma hyorhinis Strain SK76.</title>
        <authorList>
            <person name="Goodison S."/>
            <person name="Urquidi V."/>
            <person name="Kumar D."/>
            <person name="Reyes L."/>
            <person name="Rosser C.J."/>
        </authorList>
    </citation>
    <scope>NUCLEOTIDE SEQUENCE [LARGE SCALE GENOMIC DNA]</scope>
    <source>
        <strain evidence="4 5">SK76</strain>
    </source>
</reference>